<keyword evidence="15" id="KW-1185">Reference proteome</keyword>
<evidence type="ECO:0000256" key="2">
    <source>
        <dbReference type="ARBA" id="ARBA00006325"/>
    </source>
</evidence>
<keyword evidence="8 12" id="KW-0472">Membrane</keyword>
<keyword evidence="5 11" id="KW-0863">Zinc-finger</keyword>
<evidence type="ECO:0000256" key="7">
    <source>
        <dbReference type="ARBA" id="ARBA00022989"/>
    </source>
</evidence>
<protein>
    <recommendedName>
        <fullName evidence="9">DNA-directed RNA polymerase I subunit H</fullName>
    </recommendedName>
</protein>
<feature type="transmembrane region" description="Helical" evidence="12">
    <location>
        <begin position="75"/>
        <end position="105"/>
    </location>
</feature>
<accession>A0A498S9J8</accession>
<dbReference type="STRING" id="6277.A0A498S9J8"/>
<evidence type="ECO:0000256" key="1">
    <source>
        <dbReference type="ARBA" id="ARBA00004141"/>
    </source>
</evidence>
<dbReference type="SMART" id="SM00440">
    <property type="entry name" value="ZnF_C2C2"/>
    <property type="match status" value="1"/>
</dbReference>
<evidence type="ECO:0000259" key="13">
    <source>
        <dbReference type="PROSITE" id="PS51133"/>
    </source>
</evidence>
<dbReference type="GO" id="GO:0016020">
    <property type="term" value="C:membrane"/>
    <property type="evidence" value="ECO:0007669"/>
    <property type="project" value="UniProtKB-SubCell"/>
</dbReference>
<comment type="subcellular location">
    <subcellularLocation>
        <location evidence="1">Membrane</location>
        <topology evidence="1">Multi-pass membrane protein</topology>
    </subcellularLocation>
</comment>
<dbReference type="PANTHER" id="PTHR22779">
    <property type="entry name" value="SD17342P"/>
    <property type="match status" value="1"/>
</dbReference>
<keyword evidence="3 12" id="KW-0812">Transmembrane</keyword>
<dbReference type="OrthoDB" id="10056816at2759"/>
<feature type="transmembrane region" description="Helical" evidence="12">
    <location>
        <begin position="111"/>
        <end position="132"/>
    </location>
</feature>
<evidence type="ECO:0000313" key="15">
    <source>
        <dbReference type="Proteomes" id="UP000276991"/>
    </source>
</evidence>
<sequence>MTTGHFSIFTAEANTTAATSNYSLWKVLTLSGEDVSSFWEMFLGITVWMVISYVFVYIIVALISMIMLRNHPWMCIYATSIIGMAILGPATVGALTSASIALMFSSADKAISCWHCMILGSAQTLAVIIIRLKCVRKGVTRKNLFMHNRKLSNVPIVKTSERMILRQKTKCYPNFVQNVAQCFHYQVPLRLPSRVRTAGPNGISNVAIQNKLVYKSEKIYQKRVMDAKESALENPVVDKICDKCGHGKMSYACRQTRSADEGQTVFYTCLKCNYNMVENA</sequence>
<dbReference type="Pfam" id="PF10190">
    <property type="entry name" value="Tmemb_170"/>
    <property type="match status" value="1"/>
</dbReference>
<dbReference type="GO" id="GO:0008270">
    <property type="term" value="F:zinc ion binding"/>
    <property type="evidence" value="ECO:0007669"/>
    <property type="project" value="UniProtKB-KW"/>
</dbReference>
<dbReference type="EMBL" id="UPTC01000116">
    <property type="protein sequence ID" value="VBB26542.1"/>
    <property type="molecule type" value="Genomic_DNA"/>
</dbReference>
<keyword evidence="4" id="KW-0479">Metal-binding</keyword>
<evidence type="ECO:0000256" key="4">
    <source>
        <dbReference type="ARBA" id="ARBA00022723"/>
    </source>
</evidence>
<proteinExistence type="inferred from homology"/>
<dbReference type="Pfam" id="PF01096">
    <property type="entry name" value="Zn_ribbon_TFIIS"/>
    <property type="match status" value="1"/>
</dbReference>
<dbReference type="PROSITE" id="PS51133">
    <property type="entry name" value="ZF_TFIIS_2"/>
    <property type="match status" value="1"/>
</dbReference>
<evidence type="ECO:0000313" key="14">
    <source>
        <dbReference type="EMBL" id="VBB26542.1"/>
    </source>
</evidence>
<dbReference type="InterPro" id="IPR034004">
    <property type="entry name" value="Zn_ribbon_RPA12_C"/>
</dbReference>
<feature type="transmembrane region" description="Helical" evidence="12">
    <location>
        <begin position="41"/>
        <end position="63"/>
    </location>
</feature>
<evidence type="ECO:0000256" key="3">
    <source>
        <dbReference type="ARBA" id="ARBA00022692"/>
    </source>
</evidence>
<evidence type="ECO:0000256" key="5">
    <source>
        <dbReference type="ARBA" id="ARBA00022771"/>
    </source>
</evidence>
<dbReference type="SUPFAM" id="SSF57783">
    <property type="entry name" value="Zinc beta-ribbon"/>
    <property type="match status" value="1"/>
</dbReference>
<dbReference type="CDD" id="cd10507">
    <property type="entry name" value="Zn-ribbon_RPA12"/>
    <property type="match status" value="1"/>
</dbReference>
<dbReference type="GO" id="GO:0006351">
    <property type="term" value="P:DNA-templated transcription"/>
    <property type="evidence" value="ECO:0007669"/>
    <property type="project" value="InterPro"/>
</dbReference>
<dbReference type="PANTHER" id="PTHR22779:SF6">
    <property type="entry name" value="SD17342P"/>
    <property type="match status" value="1"/>
</dbReference>
<reference evidence="14" key="1">
    <citation type="submission" date="2018-08" db="EMBL/GenBank/DDBJ databases">
        <authorList>
            <person name="Laetsch R D."/>
            <person name="Stevens L."/>
            <person name="Kumar S."/>
            <person name="Blaxter L. M."/>
        </authorList>
    </citation>
    <scope>NUCLEOTIDE SEQUENCE [LARGE SCALE GENOMIC DNA]</scope>
</reference>
<evidence type="ECO:0000256" key="9">
    <source>
        <dbReference type="ARBA" id="ARBA00031781"/>
    </source>
</evidence>
<dbReference type="Proteomes" id="UP000276991">
    <property type="component" value="Unassembled WGS sequence"/>
</dbReference>
<comment type="function">
    <text evidence="10">Core component of RNA polymerase I (Pol I), a DNA-dependent RNA polymerase which synthesizes ribosomal RNA precursors using the four ribonucleoside triphosphates as substrates. Can mediate Pol I proofreading of the nascent RNA transcript. Anchors into the Pol I active site to monitor transcription fidelity and cleave mis-incorporated 5'-ribonucleotides.</text>
</comment>
<keyword evidence="6" id="KW-0862">Zinc</keyword>
<organism evidence="14 15">
    <name type="scientific">Acanthocheilonema viteae</name>
    <name type="common">Filarial nematode worm</name>
    <name type="synonym">Dipetalonema viteae</name>
    <dbReference type="NCBI Taxonomy" id="6277"/>
    <lineage>
        <taxon>Eukaryota</taxon>
        <taxon>Metazoa</taxon>
        <taxon>Ecdysozoa</taxon>
        <taxon>Nematoda</taxon>
        <taxon>Chromadorea</taxon>
        <taxon>Rhabditida</taxon>
        <taxon>Spirurina</taxon>
        <taxon>Spiruromorpha</taxon>
        <taxon>Filarioidea</taxon>
        <taxon>Onchocercidae</taxon>
        <taxon>Acanthocheilonema</taxon>
    </lineage>
</organism>
<dbReference type="AlphaFoldDB" id="A0A498S9J8"/>
<comment type="similarity">
    <text evidence="2">Belongs to the TMEM170 family.</text>
</comment>
<dbReference type="InterPro" id="IPR001222">
    <property type="entry name" value="Znf_TFIIS"/>
</dbReference>
<name>A0A498S9J8_ACAVI</name>
<keyword evidence="7 12" id="KW-1133">Transmembrane helix</keyword>
<gene>
    <name evidence="14" type="ORF">NAV_LOCUS1372</name>
</gene>
<evidence type="ECO:0000256" key="10">
    <source>
        <dbReference type="ARBA" id="ARBA00044497"/>
    </source>
</evidence>
<dbReference type="GO" id="GO:0003676">
    <property type="term" value="F:nucleic acid binding"/>
    <property type="evidence" value="ECO:0007669"/>
    <property type="project" value="InterPro"/>
</dbReference>
<evidence type="ECO:0000256" key="12">
    <source>
        <dbReference type="SAM" id="Phobius"/>
    </source>
</evidence>
<evidence type="ECO:0000256" key="8">
    <source>
        <dbReference type="ARBA" id="ARBA00023136"/>
    </source>
</evidence>
<dbReference type="InterPro" id="IPR019334">
    <property type="entry name" value="TMEM170A/B/YPR153W-like"/>
</dbReference>
<evidence type="ECO:0000256" key="11">
    <source>
        <dbReference type="PROSITE-ProRule" id="PRU00472"/>
    </source>
</evidence>
<dbReference type="Gene3D" id="2.20.25.10">
    <property type="match status" value="1"/>
</dbReference>
<evidence type="ECO:0000256" key="6">
    <source>
        <dbReference type="ARBA" id="ARBA00022833"/>
    </source>
</evidence>
<feature type="domain" description="TFIIS-type" evidence="13">
    <location>
        <begin position="237"/>
        <end position="277"/>
    </location>
</feature>